<evidence type="ECO:0000256" key="2">
    <source>
        <dbReference type="SAM" id="Phobius"/>
    </source>
</evidence>
<dbReference type="Proteomes" id="UP000324351">
    <property type="component" value="Unassembled WGS sequence"/>
</dbReference>
<gene>
    <name evidence="4" type="ORF">F0U47_01820</name>
</gene>
<dbReference type="InterPro" id="IPR057561">
    <property type="entry name" value="NADase_transloc"/>
</dbReference>
<evidence type="ECO:0000313" key="5">
    <source>
        <dbReference type="Proteomes" id="UP000324351"/>
    </source>
</evidence>
<protein>
    <submittedName>
        <fullName evidence="4">Zinc ribbon domain-containing protein</fullName>
    </submittedName>
</protein>
<dbReference type="NCBIfam" id="NF047619">
    <property type="entry name" value="NADase_discoid"/>
    <property type="match status" value="1"/>
</dbReference>
<keyword evidence="5" id="KW-1185">Reference proteome</keyword>
<dbReference type="Pfam" id="PF25302">
    <property type="entry name" value="NADase_transloc"/>
    <property type="match status" value="1"/>
</dbReference>
<reference evidence="4 5" key="2">
    <citation type="submission" date="2019-09" db="EMBL/GenBank/DDBJ databases">
        <authorList>
            <person name="Jin C."/>
        </authorList>
    </citation>
    <scope>NUCLEOTIDE SEQUENCE [LARGE SCALE GENOMIC DNA]</scope>
    <source>
        <strain evidence="4 5">BN140041</strain>
    </source>
</reference>
<keyword evidence="2" id="KW-0472">Membrane</keyword>
<evidence type="ECO:0000259" key="3">
    <source>
        <dbReference type="Pfam" id="PF25302"/>
    </source>
</evidence>
<feature type="transmembrane region" description="Helical" evidence="2">
    <location>
        <begin position="94"/>
        <end position="117"/>
    </location>
</feature>
<dbReference type="SUPFAM" id="SSF49785">
    <property type="entry name" value="Galactose-binding domain-like"/>
    <property type="match status" value="1"/>
</dbReference>
<organism evidence="4 5">
    <name type="scientific">Nocardioides antri</name>
    <dbReference type="NCBI Taxonomy" id="2607659"/>
    <lineage>
        <taxon>Bacteria</taxon>
        <taxon>Bacillati</taxon>
        <taxon>Actinomycetota</taxon>
        <taxon>Actinomycetes</taxon>
        <taxon>Propionibacteriales</taxon>
        <taxon>Nocardioidaceae</taxon>
        <taxon>Nocardioides</taxon>
    </lineage>
</organism>
<reference evidence="4 5" key="1">
    <citation type="submission" date="2019-09" db="EMBL/GenBank/DDBJ databases">
        <title>Nocardioides panacisoli sp. nov., isolated from the soil of a ginseng field.</title>
        <authorList>
            <person name="Cho C."/>
        </authorList>
    </citation>
    <scope>NUCLEOTIDE SEQUENCE [LARGE SCALE GENOMIC DNA]</scope>
    <source>
        <strain evidence="4 5">BN140041</strain>
    </source>
</reference>
<name>A0A5B1M8G5_9ACTN</name>
<evidence type="ECO:0000313" key="4">
    <source>
        <dbReference type="EMBL" id="KAA1428974.1"/>
    </source>
</evidence>
<accession>A0A5B1M8G5</accession>
<feature type="compositionally biased region" description="Pro residues" evidence="1">
    <location>
        <begin position="46"/>
        <end position="64"/>
    </location>
</feature>
<dbReference type="Gene3D" id="2.60.120.260">
    <property type="entry name" value="Galactose-binding domain-like"/>
    <property type="match status" value="1"/>
</dbReference>
<proteinExistence type="predicted"/>
<comment type="caution">
    <text evidence="4">The sequence shown here is derived from an EMBL/GenBank/DDBJ whole genome shotgun (WGS) entry which is preliminary data.</text>
</comment>
<feature type="region of interest" description="Disordered" evidence="1">
    <location>
        <begin position="44"/>
        <end position="66"/>
    </location>
</feature>
<evidence type="ECO:0000256" key="1">
    <source>
        <dbReference type="SAM" id="MobiDB-lite"/>
    </source>
</evidence>
<feature type="domain" description="NAD glycohydrolase translocation F5/8 type C" evidence="3">
    <location>
        <begin position="162"/>
        <end position="290"/>
    </location>
</feature>
<keyword evidence="2" id="KW-0812">Transmembrane</keyword>
<feature type="region of interest" description="Disordered" evidence="1">
    <location>
        <begin position="123"/>
        <end position="163"/>
    </location>
</feature>
<dbReference type="RefSeq" id="WP_149748596.1">
    <property type="nucleotide sequence ID" value="NZ_VUJW01000001.1"/>
</dbReference>
<dbReference type="InterPro" id="IPR008979">
    <property type="entry name" value="Galactose-bd-like_sf"/>
</dbReference>
<sequence>MRYCTNCGHRLGVGRYCTNCGARVIRPDSPEPEADHPTVVRAGEIPPVPVAAPPPPPDPGPPPTSARYPLYADTVATPPPAAARSGGGRGRRSLLPWLLALLAILLIAVTGGLLLLLGPSEDDGQEGVDGGRDDGPAGAVDELDPADVTVPGIAPPSVDEDGNPVTYTAANLLDADPRTCWRMPGDGTGSVVTFTFDETVTVTEVGLVNGYAKTDPPHDWYAGNRRITEVAWVFDDGSEVIQDLAEEPSLQRVPVNAIKTQEIELRILEVTEPGDGPDSRDYTAISDVVVSGSS</sequence>
<dbReference type="AlphaFoldDB" id="A0A5B1M8G5"/>
<keyword evidence="2" id="KW-1133">Transmembrane helix</keyword>
<dbReference type="EMBL" id="VUJW01000001">
    <property type="protein sequence ID" value="KAA1428974.1"/>
    <property type="molecule type" value="Genomic_DNA"/>
</dbReference>